<name>A0AAX2ZTB7_9MYCO</name>
<evidence type="ECO:0000313" key="2">
    <source>
        <dbReference type="EMBL" id="UNB98350.1"/>
    </source>
</evidence>
<keyword evidence="3" id="KW-1185">Reference proteome</keyword>
<reference evidence="1" key="2">
    <citation type="submission" date="2020-02" db="EMBL/GenBank/DDBJ databases">
        <authorList>
            <person name="Matsumoto Y."/>
            <person name="Kinjo T."/>
            <person name="Motooka D."/>
            <person name="Nabeya D."/>
            <person name="Jung N."/>
            <person name="Uechi K."/>
            <person name="Horii T."/>
            <person name="Iida T."/>
            <person name="Fujita J."/>
            <person name="Nakamura S."/>
        </authorList>
    </citation>
    <scope>NUCLEOTIDE SEQUENCE</scope>
    <source>
        <strain evidence="1">JCM 15653</strain>
    </source>
</reference>
<dbReference type="Proteomes" id="UP001162885">
    <property type="component" value="Chromosome"/>
</dbReference>
<dbReference type="Proteomes" id="UP000466683">
    <property type="component" value="Chromosome"/>
</dbReference>
<evidence type="ECO:0000313" key="4">
    <source>
        <dbReference type="Proteomes" id="UP001162885"/>
    </source>
</evidence>
<reference evidence="1 3" key="1">
    <citation type="journal article" date="2019" name="Emerg. Microbes Infect.">
        <title>Comprehensive subspecies identification of 175 nontuberculous mycobacteria species based on 7547 genomic profiles.</title>
        <authorList>
            <person name="Matsumoto Y."/>
            <person name="Kinjo T."/>
            <person name="Motooka D."/>
            <person name="Nabeya D."/>
            <person name="Jung N."/>
            <person name="Uechi K."/>
            <person name="Horii T."/>
            <person name="Iida T."/>
            <person name="Fujita J."/>
            <person name="Nakamura S."/>
        </authorList>
    </citation>
    <scope>NUCLEOTIDE SEQUENCE [LARGE SCALE GENOMIC DNA]</scope>
    <source>
        <strain evidence="1 3">JCM 15653</strain>
    </source>
</reference>
<sequence>MSAPSDLEAESPAALTTISDAYIRESCLGVAGLINDLVQWGAYEPHGDPAAIDSTYASLIFPAPLSYSHQLIRYYLEGVRDGLIALSRVFTQDITVHVPTAVLSRQVIEYSASAHYLSDPDDTPEMRLAKMLSIYKPSLVKRTLKAPQVHGLYSAANRLLNDWQSTTSLPSATPPFGSITDAVAVLLSSFAERKVSEGSYRRLCGFAHASPRDITELYELTWRESAQMNAVRYAEAVGDIAVGLRSVCAATLRVYRLRVPPSELDHKLLGIRIQHFGLVIDEITARLGAFWKTVPQLMEQAYASRGMESPRLEDLFDDMSDDGEDETD</sequence>
<dbReference type="EMBL" id="CP060016">
    <property type="protein sequence ID" value="UNB98350.1"/>
    <property type="molecule type" value="Genomic_DNA"/>
</dbReference>
<dbReference type="AlphaFoldDB" id="A0AAX2ZTB7"/>
<reference evidence="2 4" key="3">
    <citation type="journal article" date="2022" name="BMC Genomics">
        <title>Comparative genome analysis of mycobacteria focusing on tRNA and non-coding RNA.</title>
        <authorList>
            <person name="Behra P.R.K."/>
            <person name="Pettersson B.M.F."/>
            <person name="Ramesh M."/>
            <person name="Das S."/>
            <person name="Dasgupta S."/>
            <person name="Kirsebom L.A."/>
        </authorList>
    </citation>
    <scope>NUCLEOTIDE SEQUENCE [LARGE SCALE GENOMIC DNA]</scope>
    <source>
        <strain evidence="2 4">DSM 44677</strain>
    </source>
</reference>
<gene>
    <name evidence="2" type="ORF">H5U98_22770</name>
    <name evidence="1" type="ORF">MBOE_57880</name>
</gene>
<evidence type="ECO:0000313" key="3">
    <source>
        <dbReference type="Proteomes" id="UP000466683"/>
    </source>
</evidence>
<proteinExistence type="predicted"/>
<dbReference type="EMBL" id="AP022579">
    <property type="protein sequence ID" value="BBX94139.1"/>
    <property type="molecule type" value="Genomic_DNA"/>
</dbReference>
<organism evidence="2 4">
    <name type="scientific">Mycolicibacterium boenickei</name>
    <dbReference type="NCBI Taxonomy" id="146017"/>
    <lineage>
        <taxon>Bacteria</taxon>
        <taxon>Bacillati</taxon>
        <taxon>Actinomycetota</taxon>
        <taxon>Actinomycetes</taxon>
        <taxon>Mycobacteriales</taxon>
        <taxon>Mycobacteriaceae</taxon>
        <taxon>Mycolicibacterium</taxon>
    </lineage>
</organism>
<protein>
    <submittedName>
        <fullName evidence="2">Uncharacterized protein</fullName>
    </submittedName>
</protein>
<evidence type="ECO:0000313" key="1">
    <source>
        <dbReference type="EMBL" id="BBX94139.1"/>
    </source>
</evidence>
<dbReference type="RefSeq" id="WP_133118290.1">
    <property type="nucleotide sequence ID" value="NZ_AP022579.1"/>
</dbReference>
<accession>A0AAX2ZTB7</accession>